<accession>A0A898KAL7</accession>
<dbReference type="KEGG" id="vg:65133631"/>
<keyword evidence="2" id="KW-1185">Reference proteome</keyword>
<dbReference type="Proteomes" id="UP000662760">
    <property type="component" value="Segment"/>
</dbReference>
<dbReference type="EMBL" id="MW544066">
    <property type="protein sequence ID" value="QSJ03993.1"/>
    <property type="molecule type" value="Genomic_DNA"/>
</dbReference>
<evidence type="ECO:0000313" key="1">
    <source>
        <dbReference type="EMBL" id="QSJ03993.1"/>
    </source>
</evidence>
<evidence type="ECO:0000313" key="2">
    <source>
        <dbReference type="Proteomes" id="UP000662760"/>
    </source>
</evidence>
<dbReference type="RefSeq" id="YP_010115027.1">
    <property type="nucleotide sequence ID" value="NC_055921.1"/>
</dbReference>
<proteinExistence type="predicted"/>
<reference evidence="1" key="1">
    <citation type="submission" date="2021-01" db="EMBL/GenBank/DDBJ databases">
        <authorList>
            <person name="Shang Y."/>
        </authorList>
    </citation>
    <scope>NUCLEOTIDE SEQUENCE</scope>
</reference>
<name>A0A898KAL7_9CAUD</name>
<organism evidence="1 2">
    <name type="scientific">Salmonella phage vB_SalP_TR2</name>
    <dbReference type="NCBI Taxonomy" id="2812854"/>
    <lineage>
        <taxon>Viruses</taxon>
        <taxon>Duplodnaviria</taxon>
        <taxon>Heunggongvirae</taxon>
        <taxon>Uroviricota</taxon>
        <taxon>Caudoviricetes</taxon>
        <taxon>Schitoviridae</taxon>
        <taxon>Triduovirus</taxon>
        <taxon>Triduovirus Tr2</taxon>
    </lineage>
</organism>
<sequence>MSIETDKVDALRRGFDAMVVKQEALNVGDIVIKHPDLPGCFRFPTEDEPAIIAEWLARPFYGYEKGEDLLRTIGGTHGAIRYDCIILVREEDGDIAPFLFDSRRLKKVS</sequence>
<protein>
    <submittedName>
        <fullName evidence="1">Uncharacterized protein</fullName>
    </submittedName>
</protein>
<dbReference type="GeneID" id="65133631"/>